<keyword evidence="1" id="KW-0472">Membrane</keyword>
<evidence type="ECO:0000313" key="3">
    <source>
        <dbReference type="EMBL" id="QOD57320.1"/>
    </source>
</evidence>
<evidence type="ECO:0000313" key="4">
    <source>
        <dbReference type="Proteomes" id="UP000218676"/>
    </source>
</evidence>
<proteinExistence type="predicted"/>
<accession>A0A1Q9H3Z5</accession>
<dbReference type="Proteomes" id="UP000516656">
    <property type="component" value="Chromosome 1"/>
</dbReference>
<reference evidence="4" key="2">
    <citation type="submission" date="2017-05" db="EMBL/GenBank/DDBJ databases">
        <title>Whole genome sequence of fish pathogenic bacteria, Photobacterium damselae subsp. piscicida, strain 91-197, isolated from hybrid striped bass (Morone sp.) in USA.</title>
        <authorList>
            <person name="Teru Y."/>
            <person name="Hikima J."/>
            <person name="Kono T."/>
            <person name="Sakai M."/>
            <person name="Takano T."/>
            <person name="Hawke J.P."/>
            <person name="Takeyama H."/>
            <person name="Aoki T."/>
        </authorList>
    </citation>
    <scope>NUCLEOTIDE SEQUENCE [LARGE SCALE GENOMIC DNA]</scope>
    <source>
        <strain evidence="4">91-197</strain>
    </source>
</reference>
<dbReference type="InterPro" id="IPR010718">
    <property type="entry name" value="DUF1294"/>
</dbReference>
<feature type="transmembrane region" description="Helical" evidence="1">
    <location>
        <begin position="89"/>
        <end position="107"/>
    </location>
</feature>
<organism evidence="2 4">
    <name type="scientific">Photobacterium damsela subsp. piscicida</name>
    <name type="common">Pasteurella piscicida</name>
    <dbReference type="NCBI Taxonomy" id="38294"/>
    <lineage>
        <taxon>Bacteria</taxon>
        <taxon>Pseudomonadati</taxon>
        <taxon>Pseudomonadota</taxon>
        <taxon>Gammaproteobacteria</taxon>
        <taxon>Vibrionales</taxon>
        <taxon>Vibrionaceae</taxon>
        <taxon>Photobacterium</taxon>
    </lineage>
</organism>
<name>A0A1Q9H3Z5_PHODP</name>
<protein>
    <submittedName>
        <fullName evidence="3">DUF1294 domain-containing protein</fullName>
    </submittedName>
</protein>
<dbReference type="Pfam" id="PF06961">
    <property type="entry name" value="DUF1294"/>
    <property type="match status" value="1"/>
</dbReference>
<evidence type="ECO:0000313" key="2">
    <source>
        <dbReference type="EMBL" id="BAX53642.1"/>
    </source>
</evidence>
<sequence length="120" mass="13953">MIVLALGFLIFVLCSVFFFKIPLFLFVIYCVMSLVTFLFYWKDKRAAERGEWRIPEKTLHIMELACGWPGALVAQQTLRHKSQKQPFKLILWMAIVANSAIFIWLLTPMGMKFLHTLGVI</sequence>
<keyword evidence="1" id="KW-0812">Transmembrane</keyword>
<evidence type="ECO:0000313" key="5">
    <source>
        <dbReference type="Proteomes" id="UP000516656"/>
    </source>
</evidence>
<dbReference type="AlphaFoldDB" id="A0A1Q9H3Z5"/>
<keyword evidence="1" id="KW-1133">Transmembrane helix</keyword>
<dbReference type="RefSeq" id="WP_044175082.1">
    <property type="nucleotide sequence ID" value="NZ_AP018045.1"/>
</dbReference>
<dbReference type="EMBL" id="AP018045">
    <property type="protein sequence ID" value="BAX53642.1"/>
    <property type="molecule type" value="Genomic_DNA"/>
</dbReference>
<dbReference type="EMBL" id="CP061854">
    <property type="protein sequence ID" value="QOD57320.1"/>
    <property type="molecule type" value="Genomic_DNA"/>
</dbReference>
<feature type="transmembrane region" description="Helical" evidence="1">
    <location>
        <begin position="24"/>
        <end position="41"/>
    </location>
</feature>
<evidence type="ECO:0000256" key="1">
    <source>
        <dbReference type="SAM" id="Phobius"/>
    </source>
</evidence>
<reference evidence="2" key="1">
    <citation type="journal article" date="2017" name="Genome Announc.">
        <title>Whole-Genome Sequence of Photobacterium damselae subsp. piscicida Strain 91-197, Isolated from Hybrid Striped Bass (Morone sp.) in the United States.</title>
        <authorList>
            <person name="Teru Y."/>
            <person name="Hikima J."/>
            <person name="Kono T."/>
            <person name="Sakai M."/>
            <person name="Takano T."/>
            <person name="Hawke J.P."/>
            <person name="Takeyama H."/>
            <person name="Aoki T."/>
        </authorList>
    </citation>
    <scope>NUCLEOTIDE SEQUENCE</scope>
    <source>
        <strain evidence="2">91-197</strain>
    </source>
</reference>
<gene>
    <name evidence="3" type="ORF">IC627_04930</name>
    <name evidence="2" type="ORF">PDPUS_1_02268</name>
</gene>
<reference evidence="3 5" key="3">
    <citation type="submission" date="2020-09" db="EMBL/GenBank/DDBJ databases">
        <title>Complete, closed and curated genome sequences of Photobacterium damselae subsp. piscicida isolates from Australia indicate localised evolution and additional plasmid-borne pathogenicity mechanisms.</title>
        <authorList>
            <person name="Baseggio L."/>
            <person name="Silayeva O."/>
            <person name="Buller N."/>
            <person name="Landos M."/>
            <person name="Engelstaedter J."/>
            <person name="Barnes A.C."/>
        </authorList>
    </citation>
    <scope>NUCLEOTIDE SEQUENCE [LARGE SCALE GENOMIC DNA]</scope>
    <source>
        <strain evidence="3 5">AS-16-0540-1</strain>
    </source>
</reference>
<dbReference type="Proteomes" id="UP000218676">
    <property type="component" value="Chromosome 1"/>
</dbReference>